<sequence>MCEHKYPIHHAAAAKDAPLPDQHSGLPLRSRSDSQGVSPGFAAAYDAQRASAGLIISEATNVSAQARGYEYTPRIRTGAQVAAWRALETVRSGRADLVSFGRPFLSNPDLVERIRRRGPFAEQAPRETWYGGGRKGYIGWPTLAA</sequence>
<dbReference type="OrthoDB" id="9804454at2"/>
<dbReference type="Pfam" id="PF00724">
    <property type="entry name" value="Oxidored_FMN"/>
    <property type="match status" value="1"/>
</dbReference>
<gene>
    <name evidence="3" type="ORF">CCS01_30960</name>
</gene>
<dbReference type="PANTHER" id="PTHR22893:SF91">
    <property type="entry name" value="NADPH DEHYDROGENASE 2-RELATED"/>
    <property type="match status" value="1"/>
</dbReference>
<protein>
    <recommendedName>
        <fullName evidence="2">NADH:flavin oxidoreductase/NADH oxidase N-terminal domain-containing protein</fullName>
    </recommendedName>
</protein>
<dbReference type="InterPro" id="IPR001155">
    <property type="entry name" value="OxRdtase_FMN_N"/>
</dbReference>
<dbReference type="SUPFAM" id="SSF51395">
    <property type="entry name" value="FMN-linked oxidoreductases"/>
    <property type="match status" value="2"/>
</dbReference>
<dbReference type="InterPro" id="IPR045247">
    <property type="entry name" value="Oye-like"/>
</dbReference>
<proteinExistence type="predicted"/>
<organism evidence="3 4">
    <name type="scientific">Rhodopila globiformis</name>
    <name type="common">Rhodopseudomonas globiformis</name>
    <dbReference type="NCBI Taxonomy" id="1071"/>
    <lineage>
        <taxon>Bacteria</taxon>
        <taxon>Pseudomonadati</taxon>
        <taxon>Pseudomonadota</taxon>
        <taxon>Alphaproteobacteria</taxon>
        <taxon>Acetobacterales</taxon>
        <taxon>Acetobacteraceae</taxon>
        <taxon>Rhodopila</taxon>
    </lineage>
</organism>
<comment type="caution">
    <text evidence="3">The sequence shown here is derived from an EMBL/GenBank/DDBJ whole genome shotgun (WGS) entry which is preliminary data.</text>
</comment>
<feature type="region of interest" description="Disordered" evidence="1">
    <location>
        <begin position="13"/>
        <end position="39"/>
    </location>
</feature>
<evidence type="ECO:0000313" key="3">
    <source>
        <dbReference type="EMBL" id="PPQ26240.1"/>
    </source>
</evidence>
<dbReference type="Proteomes" id="UP000239724">
    <property type="component" value="Unassembled WGS sequence"/>
</dbReference>
<dbReference type="EMBL" id="NHRY01000272">
    <property type="protein sequence ID" value="PPQ26240.1"/>
    <property type="molecule type" value="Genomic_DNA"/>
</dbReference>
<dbReference type="PANTHER" id="PTHR22893">
    <property type="entry name" value="NADH OXIDOREDUCTASE-RELATED"/>
    <property type="match status" value="1"/>
</dbReference>
<evidence type="ECO:0000256" key="1">
    <source>
        <dbReference type="SAM" id="MobiDB-lite"/>
    </source>
</evidence>
<dbReference type="AlphaFoldDB" id="A0A2S6MV50"/>
<dbReference type="GO" id="GO:0016491">
    <property type="term" value="F:oxidoreductase activity"/>
    <property type="evidence" value="ECO:0007669"/>
    <property type="project" value="InterPro"/>
</dbReference>
<reference evidence="3 4" key="1">
    <citation type="journal article" date="2018" name="Arch. Microbiol.">
        <title>New insights into the metabolic potential of the phototrophic purple bacterium Rhodopila globiformis DSM 161(T) from its draft genome sequence and evidence for a vanadium-dependent nitrogenase.</title>
        <authorList>
            <person name="Imhoff J.F."/>
            <person name="Rahn T."/>
            <person name="Kunzel S."/>
            <person name="Neulinger S.C."/>
        </authorList>
    </citation>
    <scope>NUCLEOTIDE SEQUENCE [LARGE SCALE GENOMIC DNA]</scope>
    <source>
        <strain evidence="3 4">DSM 161</strain>
    </source>
</reference>
<accession>A0A2S6MV50</accession>
<dbReference type="InterPro" id="IPR013785">
    <property type="entry name" value="Aldolase_TIM"/>
</dbReference>
<keyword evidence="4" id="KW-1185">Reference proteome</keyword>
<dbReference type="Gene3D" id="3.20.20.70">
    <property type="entry name" value="Aldolase class I"/>
    <property type="match status" value="2"/>
</dbReference>
<name>A0A2S6MV50_RHOGL</name>
<dbReference type="GO" id="GO:0010181">
    <property type="term" value="F:FMN binding"/>
    <property type="evidence" value="ECO:0007669"/>
    <property type="project" value="InterPro"/>
</dbReference>
<evidence type="ECO:0000313" key="4">
    <source>
        <dbReference type="Proteomes" id="UP000239724"/>
    </source>
</evidence>
<evidence type="ECO:0000259" key="2">
    <source>
        <dbReference type="Pfam" id="PF00724"/>
    </source>
</evidence>
<feature type="domain" description="NADH:flavin oxidoreductase/NADH oxidase N-terminal" evidence="2">
    <location>
        <begin position="31"/>
        <end position="87"/>
    </location>
</feature>